<dbReference type="EMBL" id="DXEV01000045">
    <property type="protein sequence ID" value="HIX56327.1"/>
    <property type="molecule type" value="Genomic_DNA"/>
</dbReference>
<name>A0A9D1WDL0_9GAMM</name>
<proteinExistence type="predicted"/>
<organism evidence="1 2">
    <name type="scientific">Candidatus Anaerobiospirillum pullistercoris</name>
    <dbReference type="NCBI Taxonomy" id="2838452"/>
    <lineage>
        <taxon>Bacteria</taxon>
        <taxon>Pseudomonadati</taxon>
        <taxon>Pseudomonadota</taxon>
        <taxon>Gammaproteobacteria</taxon>
        <taxon>Aeromonadales</taxon>
        <taxon>Succinivibrionaceae</taxon>
        <taxon>Anaerobiospirillum</taxon>
    </lineage>
</organism>
<evidence type="ECO:0000313" key="2">
    <source>
        <dbReference type="Proteomes" id="UP000886829"/>
    </source>
</evidence>
<protein>
    <recommendedName>
        <fullName evidence="3">Antitoxin SocA-like Panacea domain-containing protein</fullName>
    </recommendedName>
</protein>
<gene>
    <name evidence="1" type="ORF">H9850_02525</name>
</gene>
<comment type="caution">
    <text evidence="1">The sequence shown here is derived from an EMBL/GenBank/DDBJ whole genome shotgun (WGS) entry which is preliminary data.</text>
</comment>
<dbReference type="AlphaFoldDB" id="A0A9D1WDL0"/>
<dbReference type="Proteomes" id="UP000886829">
    <property type="component" value="Unassembled WGS sequence"/>
</dbReference>
<reference evidence="1" key="1">
    <citation type="journal article" date="2021" name="PeerJ">
        <title>Extensive microbial diversity within the chicken gut microbiome revealed by metagenomics and culture.</title>
        <authorList>
            <person name="Gilroy R."/>
            <person name="Ravi A."/>
            <person name="Getino M."/>
            <person name="Pursley I."/>
            <person name="Horton D.L."/>
            <person name="Alikhan N.F."/>
            <person name="Baker D."/>
            <person name="Gharbi K."/>
            <person name="Hall N."/>
            <person name="Watson M."/>
            <person name="Adriaenssens E.M."/>
            <person name="Foster-Nyarko E."/>
            <person name="Jarju S."/>
            <person name="Secka A."/>
            <person name="Antonio M."/>
            <person name="Oren A."/>
            <person name="Chaudhuri R.R."/>
            <person name="La Ragione R."/>
            <person name="Hildebrand F."/>
            <person name="Pallen M.J."/>
        </authorList>
    </citation>
    <scope>NUCLEOTIDE SEQUENCE</scope>
    <source>
        <strain evidence="1">USASDec5-558</strain>
    </source>
</reference>
<accession>A0A9D1WDL0</accession>
<evidence type="ECO:0008006" key="3">
    <source>
        <dbReference type="Google" id="ProtNLM"/>
    </source>
</evidence>
<sequence>MREIFFSSSKVLTYIIKRCYLKGYHINQAKAQRLLYCSYGSIMALFDMRLTDERPITWEAGPIFPRALFDHMHHQLNFTDQQNPLEQRMYPPAIIYVINQTVDNFACMPASELNQFLTAPGTPWFIESSQGENLGVIMGDELIRQYFLQNVVNPNAYNGPSMEISISGVNGNSNTWA</sequence>
<reference evidence="1" key="2">
    <citation type="submission" date="2021-04" db="EMBL/GenBank/DDBJ databases">
        <authorList>
            <person name="Gilroy R."/>
        </authorList>
    </citation>
    <scope>NUCLEOTIDE SEQUENCE</scope>
    <source>
        <strain evidence="1">USASDec5-558</strain>
    </source>
</reference>
<evidence type="ECO:0000313" key="1">
    <source>
        <dbReference type="EMBL" id="HIX56327.1"/>
    </source>
</evidence>